<gene>
    <name evidence="2" type="ORF">AAMIBBNB_00002</name>
    <name evidence="3" type="ORF">JMABOEBK_00014</name>
    <name evidence="1" type="ORF">OONBJFFA_00014</name>
</gene>
<reference evidence="1" key="1">
    <citation type="submission" date="2020-06" db="EMBL/GenBank/DDBJ databases">
        <title>Unique genomic features of the anaerobic methanotrophic archaea.</title>
        <authorList>
            <person name="Chadwick G.L."/>
            <person name="Skennerton C.T."/>
            <person name="Laso-Perez R."/>
            <person name="Leu A.O."/>
            <person name="Speth D.R."/>
            <person name="Yu H."/>
            <person name="Morgan-Lang C."/>
            <person name="Hatzenpichler R."/>
            <person name="Goudeau D."/>
            <person name="Malmstrom R."/>
            <person name="Brazelton W.J."/>
            <person name="Woyke T."/>
            <person name="Hallam S.J."/>
            <person name="Tyson G.W."/>
            <person name="Wegener G."/>
            <person name="Boetius A."/>
            <person name="Orphan V."/>
        </authorList>
    </citation>
    <scope>NUCLEOTIDE SEQUENCE</scope>
</reference>
<evidence type="ECO:0000313" key="3">
    <source>
        <dbReference type="EMBL" id="QNO45617.1"/>
    </source>
</evidence>
<organism evidence="1">
    <name type="scientific">Candidatus Methanogaster sp. ANME-2c ERB4</name>
    <dbReference type="NCBI Taxonomy" id="2759911"/>
    <lineage>
        <taxon>Archaea</taxon>
        <taxon>Methanobacteriati</taxon>
        <taxon>Methanobacteriota</taxon>
        <taxon>Stenosarchaea group</taxon>
        <taxon>Methanomicrobia</taxon>
        <taxon>Methanosarcinales</taxon>
        <taxon>ANME-2 cluster</taxon>
        <taxon>Candidatus Methanogasteraceae</taxon>
        <taxon>Candidatus Methanogaster</taxon>
    </lineage>
</organism>
<sequence>MTEKRIPCEIIAINEGKTWNNIVVEQKASKKRLFFGKTKKDMDINVGDPAYLMVDAMQSELSETPLRVTLYNKDGTKVDWTIIQPSQFNIQTSCACSGGCSGNTGTCNTGACNY</sequence>
<proteinExistence type="predicted"/>
<evidence type="ECO:0000313" key="2">
    <source>
        <dbReference type="EMBL" id="QNO45393.1"/>
    </source>
</evidence>
<dbReference type="EMBL" id="MT631107">
    <property type="protein sequence ID" value="QNO45393.1"/>
    <property type="molecule type" value="Genomic_DNA"/>
</dbReference>
<evidence type="ECO:0000313" key="1">
    <source>
        <dbReference type="EMBL" id="QNO42199.1"/>
    </source>
</evidence>
<name>A0A7G9Y2G5_9EURY</name>
<protein>
    <submittedName>
        <fullName evidence="1">Uncharacterized protein</fullName>
    </submittedName>
</protein>
<accession>A0A7G9Y2G5</accession>
<dbReference type="EMBL" id="MT631136">
    <property type="protein sequence ID" value="QNO45617.1"/>
    <property type="molecule type" value="Genomic_DNA"/>
</dbReference>
<dbReference type="EMBL" id="MT630718">
    <property type="protein sequence ID" value="QNO42199.1"/>
    <property type="molecule type" value="Genomic_DNA"/>
</dbReference>
<dbReference type="AlphaFoldDB" id="A0A7G9Y2G5"/>